<proteinExistence type="predicted"/>
<accession>A0A382X5Q4</accession>
<dbReference type="AlphaFoldDB" id="A0A382X5Q4"/>
<evidence type="ECO:0000313" key="1">
    <source>
        <dbReference type="EMBL" id="SVD66204.1"/>
    </source>
</evidence>
<organism evidence="1">
    <name type="scientific">marine metagenome</name>
    <dbReference type="NCBI Taxonomy" id="408172"/>
    <lineage>
        <taxon>unclassified sequences</taxon>
        <taxon>metagenomes</taxon>
        <taxon>ecological metagenomes</taxon>
    </lineage>
</organism>
<reference evidence="1" key="1">
    <citation type="submission" date="2018-05" db="EMBL/GenBank/DDBJ databases">
        <authorList>
            <person name="Lanie J.A."/>
            <person name="Ng W.-L."/>
            <person name="Kazmierczak K.M."/>
            <person name="Andrzejewski T.M."/>
            <person name="Davidsen T.M."/>
            <person name="Wayne K.J."/>
            <person name="Tettelin H."/>
            <person name="Glass J.I."/>
            <person name="Rusch D."/>
            <person name="Podicherti R."/>
            <person name="Tsui H.-C.T."/>
            <person name="Winkler M.E."/>
        </authorList>
    </citation>
    <scope>NUCLEOTIDE SEQUENCE</scope>
</reference>
<dbReference type="EMBL" id="UINC01165041">
    <property type="protein sequence ID" value="SVD66204.1"/>
    <property type="molecule type" value="Genomic_DNA"/>
</dbReference>
<feature type="non-terminal residue" evidence="1">
    <location>
        <position position="44"/>
    </location>
</feature>
<protein>
    <submittedName>
        <fullName evidence="1">Uncharacterized protein</fullName>
    </submittedName>
</protein>
<sequence length="44" mass="5385">MHFLENKMELVKRNRPGPTEFFTFIERWYNPHRRHSALGNQAPM</sequence>
<name>A0A382X5Q4_9ZZZZ</name>
<gene>
    <name evidence="1" type="ORF">METZ01_LOCUS419058</name>
</gene>